<feature type="non-terminal residue" evidence="2">
    <location>
        <position position="183"/>
    </location>
</feature>
<dbReference type="EMBL" id="UINC01132968">
    <property type="protein sequence ID" value="SVD15610.1"/>
    <property type="molecule type" value="Genomic_DNA"/>
</dbReference>
<gene>
    <name evidence="2" type="ORF">METZ01_LOCUS368464</name>
</gene>
<dbReference type="PANTHER" id="PTHR16026:SF0">
    <property type="entry name" value="CARTILAGE ACIDIC PROTEIN 1"/>
    <property type="match status" value="1"/>
</dbReference>
<reference evidence="2" key="1">
    <citation type="submission" date="2018-05" db="EMBL/GenBank/DDBJ databases">
        <authorList>
            <person name="Lanie J.A."/>
            <person name="Ng W.-L."/>
            <person name="Kazmierczak K.M."/>
            <person name="Andrzejewski T.M."/>
            <person name="Davidsen T.M."/>
            <person name="Wayne K.J."/>
            <person name="Tettelin H."/>
            <person name="Glass J.I."/>
            <person name="Rusch D."/>
            <person name="Podicherti R."/>
            <person name="Tsui H.-C.T."/>
            <person name="Winkler M.E."/>
        </authorList>
    </citation>
    <scope>NUCLEOTIDE SEQUENCE</scope>
</reference>
<accession>A0A382T070</accession>
<protein>
    <recommendedName>
        <fullName evidence="3">ASPIC/UnbV domain-containing protein</fullName>
    </recommendedName>
</protein>
<dbReference type="InterPro" id="IPR013517">
    <property type="entry name" value="FG-GAP"/>
</dbReference>
<dbReference type="InterPro" id="IPR027039">
    <property type="entry name" value="Crtac1"/>
</dbReference>
<sequence length="183" mass="18983">MKVAVDCQKLQGGDRARALLATLVLVTSCHQGSDSKDAAEVEEKPPAVVATVVFTDVTEAAGIEFHHTNGSSGRKYVVETMGSGAAALDYDVDGFVDLYVVDSGTLPGFTGLEVGRNALLRNGGPASGWTFADHAAEAGVDDRGYGMGVTVGDYDNDQDPDIFVTNVGANRLLRNESGGISGS</sequence>
<dbReference type="InterPro" id="IPR028994">
    <property type="entry name" value="Integrin_alpha_N"/>
</dbReference>
<proteinExistence type="predicted"/>
<dbReference type="AlphaFoldDB" id="A0A382T070"/>
<dbReference type="PANTHER" id="PTHR16026">
    <property type="entry name" value="CARTILAGE ACIDIC PROTEIN 1"/>
    <property type="match status" value="1"/>
</dbReference>
<dbReference type="Gene3D" id="2.130.10.130">
    <property type="entry name" value="Integrin alpha, N-terminal"/>
    <property type="match status" value="1"/>
</dbReference>
<evidence type="ECO:0000313" key="2">
    <source>
        <dbReference type="EMBL" id="SVD15610.1"/>
    </source>
</evidence>
<dbReference type="SUPFAM" id="SSF69318">
    <property type="entry name" value="Integrin alpha N-terminal domain"/>
    <property type="match status" value="1"/>
</dbReference>
<organism evidence="2">
    <name type="scientific">marine metagenome</name>
    <dbReference type="NCBI Taxonomy" id="408172"/>
    <lineage>
        <taxon>unclassified sequences</taxon>
        <taxon>metagenomes</taxon>
        <taxon>ecological metagenomes</taxon>
    </lineage>
</organism>
<dbReference type="Pfam" id="PF13517">
    <property type="entry name" value="FG-GAP_3"/>
    <property type="match status" value="1"/>
</dbReference>
<name>A0A382T070_9ZZZZ</name>
<dbReference type="PROSITE" id="PS51257">
    <property type="entry name" value="PROKAR_LIPOPROTEIN"/>
    <property type="match status" value="1"/>
</dbReference>
<keyword evidence="1" id="KW-0732">Signal</keyword>
<evidence type="ECO:0008006" key="3">
    <source>
        <dbReference type="Google" id="ProtNLM"/>
    </source>
</evidence>
<evidence type="ECO:0000256" key="1">
    <source>
        <dbReference type="ARBA" id="ARBA00022729"/>
    </source>
</evidence>